<dbReference type="AlphaFoldDB" id="A0A0F7K0C1"/>
<dbReference type="SMART" id="SM00850">
    <property type="entry name" value="LytTR"/>
    <property type="match status" value="1"/>
</dbReference>
<dbReference type="SMART" id="SM00448">
    <property type="entry name" value="REC"/>
    <property type="match status" value="1"/>
</dbReference>
<reference evidence="6 7" key="1">
    <citation type="journal article" date="2015" name="Genome Announc.">
        <title>Complete Genome Sequence of Sedimenticola thiotaurini Strain SIP-G1, a Polyphosphate- and Polyhydroxyalkanoate-Accumulating Sulfur-Oxidizing Gammaproteobacterium Isolated from Salt Marsh Sediments.</title>
        <authorList>
            <person name="Flood B.E."/>
            <person name="Jones D.S."/>
            <person name="Bailey J.V."/>
        </authorList>
    </citation>
    <scope>NUCLEOTIDE SEQUENCE [LARGE SCALE GENOMIC DNA]</scope>
    <source>
        <strain evidence="6 7">SIP-G1</strain>
    </source>
</reference>
<keyword evidence="2" id="KW-0238">DNA-binding</keyword>
<accession>A0A0F7K0C1</accession>
<dbReference type="GO" id="GO:0006355">
    <property type="term" value="P:regulation of DNA-templated transcription"/>
    <property type="evidence" value="ECO:0007669"/>
    <property type="project" value="TreeGrafter"/>
</dbReference>
<evidence type="ECO:0000313" key="6">
    <source>
        <dbReference type="EMBL" id="AKH21059.1"/>
    </source>
</evidence>
<dbReference type="Pfam" id="PF00072">
    <property type="entry name" value="Response_reg"/>
    <property type="match status" value="1"/>
</dbReference>
<dbReference type="PROSITE" id="PS50110">
    <property type="entry name" value="RESPONSE_REGULATORY"/>
    <property type="match status" value="1"/>
</dbReference>
<sequence>MKILIVDDEAHARARLRSLIEEIGPPCHVVGEADNGRDAVQFSQRSEVDLVLMDIRMPGMDGLEAAAALTAMATPPAVIFVTAYDEHALAAFERHAVDYLLKPIRRERLQRAMEKAVTLSRPQLQALQALQSPLEEAYISVSFRGGLQRIPLSEVIYFQADNKYVTVCHTAGEALLEESLKSLEERFSERLIRIHRNALIMQERLLGLKRLDGGTCAVTLAGSAAELEVSRRHLPEVRKLLRGRA</sequence>
<dbReference type="PROSITE" id="PS50930">
    <property type="entry name" value="HTH_LYTTR"/>
    <property type="match status" value="1"/>
</dbReference>
<evidence type="ECO:0000313" key="7">
    <source>
        <dbReference type="Proteomes" id="UP000034410"/>
    </source>
</evidence>
<protein>
    <submittedName>
        <fullName evidence="6">Chemotaxis protein CheY</fullName>
    </submittedName>
</protein>
<evidence type="ECO:0000256" key="3">
    <source>
        <dbReference type="PROSITE-ProRule" id="PRU00169"/>
    </source>
</evidence>
<evidence type="ECO:0000256" key="1">
    <source>
        <dbReference type="ARBA" id="ARBA00023012"/>
    </source>
</evidence>
<gene>
    <name evidence="6" type="ORF">AAY24_12640</name>
</gene>
<dbReference type="Proteomes" id="UP000034410">
    <property type="component" value="Chromosome"/>
</dbReference>
<dbReference type="InterPro" id="IPR011006">
    <property type="entry name" value="CheY-like_superfamily"/>
</dbReference>
<organism evidence="6 7">
    <name type="scientific">Sedimenticola thiotaurini</name>
    <dbReference type="NCBI Taxonomy" id="1543721"/>
    <lineage>
        <taxon>Bacteria</taxon>
        <taxon>Pseudomonadati</taxon>
        <taxon>Pseudomonadota</taxon>
        <taxon>Gammaproteobacteria</taxon>
        <taxon>Chromatiales</taxon>
        <taxon>Sedimenticolaceae</taxon>
        <taxon>Sedimenticola</taxon>
    </lineage>
</organism>
<feature type="domain" description="Response regulatory" evidence="4">
    <location>
        <begin position="2"/>
        <end position="117"/>
    </location>
</feature>
<dbReference type="PANTHER" id="PTHR48111">
    <property type="entry name" value="REGULATOR OF RPOS"/>
    <property type="match status" value="1"/>
</dbReference>
<dbReference type="Gene3D" id="2.40.50.1020">
    <property type="entry name" value="LytTr DNA-binding domain"/>
    <property type="match status" value="1"/>
</dbReference>
<evidence type="ECO:0000259" key="4">
    <source>
        <dbReference type="PROSITE" id="PS50110"/>
    </source>
</evidence>
<keyword evidence="7" id="KW-1185">Reference proteome</keyword>
<evidence type="ECO:0000259" key="5">
    <source>
        <dbReference type="PROSITE" id="PS50930"/>
    </source>
</evidence>
<dbReference type="PANTHER" id="PTHR48111:SF3">
    <property type="entry name" value="TRANSCRIPTIONAL REGULATORY PROTEIN BTSR"/>
    <property type="match status" value="1"/>
</dbReference>
<dbReference type="GO" id="GO:0005829">
    <property type="term" value="C:cytosol"/>
    <property type="evidence" value="ECO:0007669"/>
    <property type="project" value="TreeGrafter"/>
</dbReference>
<feature type="modified residue" description="4-aspartylphosphate" evidence="3">
    <location>
        <position position="54"/>
    </location>
</feature>
<dbReference type="Gene3D" id="3.40.50.2300">
    <property type="match status" value="1"/>
</dbReference>
<proteinExistence type="predicted"/>
<dbReference type="GO" id="GO:0032993">
    <property type="term" value="C:protein-DNA complex"/>
    <property type="evidence" value="ECO:0007669"/>
    <property type="project" value="TreeGrafter"/>
</dbReference>
<dbReference type="Pfam" id="PF04397">
    <property type="entry name" value="LytTR"/>
    <property type="match status" value="1"/>
</dbReference>
<dbReference type="RefSeq" id="WP_046859988.1">
    <property type="nucleotide sequence ID" value="NZ_CP011412.1"/>
</dbReference>
<dbReference type="InterPro" id="IPR007492">
    <property type="entry name" value="LytTR_DNA-bd_dom"/>
</dbReference>
<keyword evidence="3" id="KW-0597">Phosphoprotein</keyword>
<dbReference type="InterPro" id="IPR039420">
    <property type="entry name" value="WalR-like"/>
</dbReference>
<dbReference type="InterPro" id="IPR001789">
    <property type="entry name" value="Sig_transdc_resp-reg_receiver"/>
</dbReference>
<dbReference type="GO" id="GO:0000156">
    <property type="term" value="F:phosphorelay response regulator activity"/>
    <property type="evidence" value="ECO:0007669"/>
    <property type="project" value="TreeGrafter"/>
</dbReference>
<dbReference type="KEGG" id="seds:AAY24_12640"/>
<dbReference type="EMBL" id="CP011412">
    <property type="protein sequence ID" value="AKH21059.1"/>
    <property type="molecule type" value="Genomic_DNA"/>
</dbReference>
<name>A0A0F7K0C1_9GAMM</name>
<keyword evidence="1" id="KW-0902">Two-component regulatory system</keyword>
<dbReference type="OrthoDB" id="236568at2"/>
<evidence type="ECO:0000256" key="2">
    <source>
        <dbReference type="ARBA" id="ARBA00023125"/>
    </source>
</evidence>
<feature type="domain" description="HTH LytTR-type" evidence="5">
    <location>
        <begin position="139"/>
        <end position="243"/>
    </location>
</feature>
<dbReference type="GO" id="GO:0000976">
    <property type="term" value="F:transcription cis-regulatory region binding"/>
    <property type="evidence" value="ECO:0007669"/>
    <property type="project" value="TreeGrafter"/>
</dbReference>
<dbReference type="SUPFAM" id="SSF52172">
    <property type="entry name" value="CheY-like"/>
    <property type="match status" value="1"/>
</dbReference>